<dbReference type="GO" id="GO:0005737">
    <property type="term" value="C:cytoplasm"/>
    <property type="evidence" value="ECO:0007669"/>
    <property type="project" value="UniProtKB-SubCell"/>
</dbReference>
<evidence type="ECO:0000256" key="6">
    <source>
        <dbReference type="ARBA" id="ARBA00022763"/>
    </source>
</evidence>
<dbReference type="SMART" id="SM00986">
    <property type="entry name" value="UDG"/>
    <property type="match status" value="1"/>
</dbReference>
<proteinExistence type="inferred from homology"/>
<keyword evidence="8 9" id="KW-0234">DNA repair</keyword>
<keyword evidence="14" id="KW-1185">Reference proteome</keyword>
<comment type="catalytic activity">
    <reaction evidence="1 9 11">
        <text>Hydrolyzes single-stranded DNA or mismatched double-stranded DNA and polynucleotides, releasing free uracil.</text>
        <dbReference type="EC" id="3.2.2.27"/>
    </reaction>
</comment>
<dbReference type="Gene3D" id="3.40.470.10">
    <property type="entry name" value="Uracil-DNA glycosylase-like domain"/>
    <property type="match status" value="1"/>
</dbReference>
<dbReference type="NCBIfam" id="TIGR00628">
    <property type="entry name" value="ung"/>
    <property type="match status" value="1"/>
</dbReference>
<evidence type="ECO:0000256" key="4">
    <source>
        <dbReference type="ARBA" id="ARBA00012030"/>
    </source>
</evidence>
<comment type="subcellular location">
    <subcellularLocation>
        <location evidence="9">Cytoplasm</location>
    </subcellularLocation>
</comment>
<protein>
    <recommendedName>
        <fullName evidence="5 9">Uracil-DNA glycosylase</fullName>
        <shortName evidence="9">UDG</shortName>
        <ecNumber evidence="4 9">3.2.2.27</ecNumber>
    </recommendedName>
</protein>
<dbReference type="InterPro" id="IPR018085">
    <property type="entry name" value="Ura-DNA_Glyclase_AS"/>
</dbReference>
<name>A0A173MEG3_9BACT</name>
<dbReference type="EC" id="3.2.2.27" evidence="4 9"/>
<evidence type="ECO:0000256" key="2">
    <source>
        <dbReference type="ARBA" id="ARBA00002631"/>
    </source>
</evidence>
<dbReference type="FunFam" id="3.40.470.10:FF:000001">
    <property type="entry name" value="Uracil-DNA glycosylase"/>
    <property type="match status" value="1"/>
</dbReference>
<evidence type="ECO:0000256" key="7">
    <source>
        <dbReference type="ARBA" id="ARBA00022801"/>
    </source>
</evidence>
<evidence type="ECO:0000256" key="9">
    <source>
        <dbReference type="HAMAP-Rule" id="MF_00148"/>
    </source>
</evidence>
<dbReference type="Pfam" id="PF03167">
    <property type="entry name" value="UDG"/>
    <property type="match status" value="1"/>
</dbReference>
<evidence type="ECO:0000256" key="11">
    <source>
        <dbReference type="RuleBase" id="RU003780"/>
    </source>
</evidence>
<dbReference type="InterPro" id="IPR036895">
    <property type="entry name" value="Uracil-DNA_glycosylase-like_sf"/>
</dbReference>
<dbReference type="Proteomes" id="UP000186917">
    <property type="component" value="Unassembled WGS sequence"/>
</dbReference>
<accession>A0A173MEG3</accession>
<dbReference type="EMBL" id="FTOR01000017">
    <property type="protein sequence ID" value="SIT34528.1"/>
    <property type="molecule type" value="Genomic_DNA"/>
</dbReference>
<dbReference type="OrthoDB" id="9804372at2"/>
<keyword evidence="9" id="KW-0963">Cytoplasm</keyword>
<dbReference type="RefSeq" id="WP_076382774.1">
    <property type="nucleotide sequence ID" value="NZ_AP017422.1"/>
</dbReference>
<reference evidence="14" key="1">
    <citation type="submission" date="2017-01" db="EMBL/GenBank/DDBJ databases">
        <authorList>
            <person name="Varghese N."/>
            <person name="Submissions S."/>
        </authorList>
    </citation>
    <scope>NUCLEOTIDE SEQUENCE [LARGE SCALE GENOMIC DNA]</scope>
    <source>
        <strain evidence="14">DSM 21054</strain>
    </source>
</reference>
<dbReference type="NCBIfam" id="NF003588">
    <property type="entry name" value="PRK05254.1-1"/>
    <property type="match status" value="1"/>
</dbReference>
<dbReference type="SUPFAM" id="SSF52141">
    <property type="entry name" value="Uracil-DNA glycosylase-like"/>
    <property type="match status" value="1"/>
</dbReference>
<evidence type="ECO:0000256" key="3">
    <source>
        <dbReference type="ARBA" id="ARBA00008184"/>
    </source>
</evidence>
<dbReference type="PANTHER" id="PTHR11264">
    <property type="entry name" value="URACIL-DNA GLYCOSYLASE"/>
    <property type="match status" value="1"/>
</dbReference>
<evidence type="ECO:0000256" key="10">
    <source>
        <dbReference type="PROSITE-ProRule" id="PRU10072"/>
    </source>
</evidence>
<evidence type="ECO:0000313" key="13">
    <source>
        <dbReference type="EMBL" id="SIT34528.1"/>
    </source>
</evidence>
<dbReference type="GO" id="GO:0004844">
    <property type="term" value="F:uracil DNA N-glycosylase activity"/>
    <property type="evidence" value="ECO:0007669"/>
    <property type="project" value="UniProtKB-UniRule"/>
</dbReference>
<comment type="similarity">
    <text evidence="3 9 11">Belongs to the uracil-DNA glycosylase (UDG) superfamily. UNG family.</text>
</comment>
<evidence type="ECO:0000313" key="14">
    <source>
        <dbReference type="Proteomes" id="UP000186917"/>
    </source>
</evidence>
<feature type="domain" description="Uracil-DNA glycosylase-like" evidence="12">
    <location>
        <begin position="51"/>
        <end position="211"/>
    </location>
</feature>
<dbReference type="GO" id="GO:0097510">
    <property type="term" value="P:base-excision repair, AP site formation via deaminated base removal"/>
    <property type="evidence" value="ECO:0007669"/>
    <property type="project" value="TreeGrafter"/>
</dbReference>
<evidence type="ECO:0000256" key="5">
    <source>
        <dbReference type="ARBA" id="ARBA00018429"/>
    </source>
</evidence>
<evidence type="ECO:0000256" key="8">
    <source>
        <dbReference type="ARBA" id="ARBA00023204"/>
    </source>
</evidence>
<keyword evidence="6 9" id="KW-0227">DNA damage</keyword>
<dbReference type="HAMAP" id="MF_00148">
    <property type="entry name" value="UDG"/>
    <property type="match status" value="1"/>
</dbReference>
<evidence type="ECO:0000259" key="12">
    <source>
        <dbReference type="SMART" id="SM00986"/>
    </source>
</evidence>
<dbReference type="STRING" id="477680.SAMN05421788_11717"/>
<organism evidence="13 14">
    <name type="scientific">Filimonas lacunae</name>
    <dbReference type="NCBI Taxonomy" id="477680"/>
    <lineage>
        <taxon>Bacteria</taxon>
        <taxon>Pseudomonadati</taxon>
        <taxon>Bacteroidota</taxon>
        <taxon>Chitinophagia</taxon>
        <taxon>Chitinophagales</taxon>
        <taxon>Chitinophagaceae</taxon>
        <taxon>Filimonas</taxon>
    </lineage>
</organism>
<comment type="function">
    <text evidence="2 9 11">Excises uracil residues from the DNA which can arise as a result of misincorporation of dUMP residues by DNA polymerase or due to deamination of cytosine.</text>
</comment>
<dbReference type="AlphaFoldDB" id="A0A173MEG3"/>
<dbReference type="NCBIfam" id="NF003591">
    <property type="entry name" value="PRK05254.1-4"/>
    <property type="match status" value="1"/>
</dbReference>
<keyword evidence="7 9" id="KW-0378">Hydrolase</keyword>
<dbReference type="InterPro" id="IPR005122">
    <property type="entry name" value="Uracil-DNA_glycosylase-like"/>
</dbReference>
<sequence length="223" mass="24887">MDVKIEASWKEALHQEFSRPYFGEISAFLKTEKMQNKVIYPPGALIFNAFDKTPFDEVKVVILGQDPYHGPGQAMGLSFSVPEGVTPPPSLVNIYKELHKDIGMIIPKTGDLTPWSKQGVLLLNAVLTVRANEPASHSKVGWMSFTDAVIRKISDEKKGVVFLLWGKFAQEKQILIDETKHHVLKAAHPSPFSADKGFFGCKHFSKTNELLAKQGLDPIDWTV</sequence>
<dbReference type="KEGG" id="fln:FLA_1922"/>
<dbReference type="PANTHER" id="PTHR11264:SF0">
    <property type="entry name" value="URACIL-DNA GLYCOSYLASE"/>
    <property type="match status" value="1"/>
</dbReference>
<dbReference type="NCBIfam" id="NF003592">
    <property type="entry name" value="PRK05254.1-5"/>
    <property type="match status" value="1"/>
</dbReference>
<dbReference type="InterPro" id="IPR002043">
    <property type="entry name" value="UDG_fam1"/>
</dbReference>
<dbReference type="NCBIfam" id="NF003589">
    <property type="entry name" value="PRK05254.1-2"/>
    <property type="match status" value="1"/>
</dbReference>
<feature type="active site" description="Proton acceptor" evidence="9 10">
    <location>
        <position position="66"/>
    </location>
</feature>
<dbReference type="CDD" id="cd10027">
    <property type="entry name" value="UDG-F1-like"/>
    <property type="match status" value="1"/>
</dbReference>
<evidence type="ECO:0000256" key="1">
    <source>
        <dbReference type="ARBA" id="ARBA00001400"/>
    </source>
</evidence>
<dbReference type="SMART" id="SM00987">
    <property type="entry name" value="UreE_C"/>
    <property type="match status" value="1"/>
</dbReference>
<dbReference type="PROSITE" id="PS00130">
    <property type="entry name" value="U_DNA_GLYCOSYLASE"/>
    <property type="match status" value="1"/>
</dbReference>
<gene>
    <name evidence="9" type="primary">ung</name>
    <name evidence="13" type="ORF">SAMN05421788_11717</name>
</gene>